<evidence type="ECO:0000313" key="2">
    <source>
        <dbReference type="Proteomes" id="UP001626550"/>
    </source>
</evidence>
<evidence type="ECO:0000313" key="1">
    <source>
        <dbReference type="EMBL" id="KAL3311989.1"/>
    </source>
</evidence>
<dbReference type="Proteomes" id="UP001626550">
    <property type="component" value="Unassembled WGS sequence"/>
</dbReference>
<keyword evidence="2" id="KW-1185">Reference proteome</keyword>
<protein>
    <submittedName>
        <fullName evidence="1">Uncharacterized protein</fullName>
    </submittedName>
</protein>
<accession>A0ABD2PXB1</accession>
<dbReference type="EMBL" id="JBJKFK010001923">
    <property type="protein sequence ID" value="KAL3311989.1"/>
    <property type="molecule type" value="Genomic_DNA"/>
</dbReference>
<gene>
    <name evidence="1" type="ORF">Ciccas_009425</name>
</gene>
<sequence length="340" mass="39787">MVIKIIQGRFPSLQDRELYLNNRKQFREFELLRYRLNTDWDPEVSTFGLRVANRSPPQILLFDAQQKLAALTLLQIPELEKMSKQIVETNASDCSQTAFNKADLFNQDLTIPDRSPAQNICEFREFQDFYQYFVQLKSNESSADANVLKKAIEYQAQFDFDKDLLNEIQSEISNQTEYHARCFFKLATSFMILVSRAKRPPEDLLRIAKNLAETTTIEMEFSVLDLQQCLSWLVNLLEKLEPEKDVRPVWNFLEEFLQKRFTKACWKNQRIIKSRRVDIVDLLIVDNETMAKVCSSLILEDCQSDNNQLNDILFFSLISLSNSPRLYEQNMSLMVSQLGQ</sequence>
<comment type="caution">
    <text evidence="1">The sequence shown here is derived from an EMBL/GenBank/DDBJ whole genome shotgun (WGS) entry which is preliminary data.</text>
</comment>
<organism evidence="1 2">
    <name type="scientific">Cichlidogyrus casuarinus</name>
    <dbReference type="NCBI Taxonomy" id="1844966"/>
    <lineage>
        <taxon>Eukaryota</taxon>
        <taxon>Metazoa</taxon>
        <taxon>Spiralia</taxon>
        <taxon>Lophotrochozoa</taxon>
        <taxon>Platyhelminthes</taxon>
        <taxon>Monogenea</taxon>
        <taxon>Monopisthocotylea</taxon>
        <taxon>Dactylogyridea</taxon>
        <taxon>Ancyrocephalidae</taxon>
        <taxon>Cichlidogyrus</taxon>
    </lineage>
</organism>
<name>A0ABD2PXB1_9PLAT</name>
<reference evidence="1 2" key="1">
    <citation type="submission" date="2024-11" db="EMBL/GenBank/DDBJ databases">
        <title>Adaptive evolution of stress response genes in parasites aligns with host niche diversity.</title>
        <authorList>
            <person name="Hahn C."/>
            <person name="Resl P."/>
        </authorList>
    </citation>
    <scope>NUCLEOTIDE SEQUENCE [LARGE SCALE GENOMIC DNA]</scope>
    <source>
        <strain evidence="1">EGGRZ-B1_66</strain>
        <tissue evidence="1">Body</tissue>
    </source>
</reference>
<dbReference type="AlphaFoldDB" id="A0ABD2PXB1"/>
<proteinExistence type="predicted"/>